<evidence type="ECO:0000313" key="8">
    <source>
        <dbReference type="Proteomes" id="UP001470230"/>
    </source>
</evidence>
<dbReference type="Gene3D" id="1.20.1250.20">
    <property type="entry name" value="MFS general substrate transporter like domains"/>
    <property type="match status" value="2"/>
</dbReference>
<evidence type="ECO:0000256" key="4">
    <source>
        <dbReference type="ARBA" id="ARBA00023136"/>
    </source>
</evidence>
<keyword evidence="3 5" id="KW-1133">Transmembrane helix</keyword>
<dbReference type="PRINTS" id="PR00171">
    <property type="entry name" value="SUGRTRNSPORT"/>
</dbReference>
<keyword evidence="2 5" id="KW-0812">Transmembrane</keyword>
<protein>
    <submittedName>
        <fullName evidence="7">Glucose import</fullName>
    </submittedName>
</protein>
<proteinExistence type="predicted"/>
<evidence type="ECO:0000313" key="7">
    <source>
        <dbReference type="EMBL" id="KAK8876109.1"/>
    </source>
</evidence>
<dbReference type="PANTHER" id="PTHR48021">
    <property type="match status" value="1"/>
</dbReference>
<feature type="transmembrane region" description="Helical" evidence="5">
    <location>
        <begin position="83"/>
        <end position="102"/>
    </location>
</feature>
<feature type="transmembrane region" description="Helical" evidence="5">
    <location>
        <begin position="108"/>
        <end position="132"/>
    </location>
</feature>
<accession>A0ABR2JDV0</accession>
<dbReference type="InterPro" id="IPR020846">
    <property type="entry name" value="MFS_dom"/>
</dbReference>
<name>A0ABR2JDV0_9EUKA</name>
<feature type="transmembrane region" description="Helical" evidence="5">
    <location>
        <begin position="144"/>
        <end position="162"/>
    </location>
</feature>
<dbReference type="EMBL" id="JAPFFF010000012">
    <property type="protein sequence ID" value="KAK8876109.1"/>
    <property type="molecule type" value="Genomic_DNA"/>
</dbReference>
<feature type="transmembrane region" description="Helical" evidence="5">
    <location>
        <begin position="240"/>
        <end position="261"/>
    </location>
</feature>
<dbReference type="InterPro" id="IPR003663">
    <property type="entry name" value="Sugar/inositol_transpt"/>
</dbReference>
<feature type="transmembrane region" description="Helical" evidence="5">
    <location>
        <begin position="308"/>
        <end position="326"/>
    </location>
</feature>
<dbReference type="Pfam" id="PF00083">
    <property type="entry name" value="Sugar_tr"/>
    <property type="match status" value="1"/>
</dbReference>
<organism evidence="7 8">
    <name type="scientific">Tritrichomonas musculus</name>
    <dbReference type="NCBI Taxonomy" id="1915356"/>
    <lineage>
        <taxon>Eukaryota</taxon>
        <taxon>Metamonada</taxon>
        <taxon>Parabasalia</taxon>
        <taxon>Tritrichomonadida</taxon>
        <taxon>Tritrichomonadidae</taxon>
        <taxon>Tritrichomonas</taxon>
    </lineage>
</organism>
<reference evidence="7 8" key="1">
    <citation type="submission" date="2024-04" db="EMBL/GenBank/DDBJ databases">
        <title>Tritrichomonas musculus Genome.</title>
        <authorList>
            <person name="Alves-Ferreira E."/>
            <person name="Grigg M."/>
            <person name="Lorenzi H."/>
            <person name="Galac M."/>
        </authorList>
    </citation>
    <scope>NUCLEOTIDE SEQUENCE [LARGE SCALE GENOMIC DNA]</scope>
    <source>
        <strain evidence="7 8">EAF2021</strain>
    </source>
</reference>
<dbReference type="SUPFAM" id="SSF103473">
    <property type="entry name" value="MFS general substrate transporter"/>
    <property type="match status" value="1"/>
</dbReference>
<evidence type="ECO:0000259" key="6">
    <source>
        <dbReference type="PROSITE" id="PS50850"/>
    </source>
</evidence>
<feature type="transmembrane region" description="Helical" evidence="5">
    <location>
        <begin position="400"/>
        <end position="422"/>
    </location>
</feature>
<comment type="caution">
    <text evidence="7">The sequence shown here is derived from an EMBL/GenBank/DDBJ whole genome shotgun (WGS) entry which is preliminary data.</text>
</comment>
<feature type="transmembrane region" description="Helical" evidence="5">
    <location>
        <begin position="7"/>
        <end position="27"/>
    </location>
</feature>
<sequence length="435" mass="49289">MVTFGRAIAYTLVHMIGSFTFGFITIFPNPGVRSMREEWPFFNDVVNSDSVRYFSSFTPLFASLGGFLIHFLIRYITNNRRRIVISILNVFGAIIWLLFLIITPYRWWIGIFLRSLQGLVLGGNATITPIIILEIAPKRSKGMFGGLAQIGKTSGFLIYYIIATYSNWRLLVVVSAVFCLIHSIFIWFTPEQSEINGFSMSGIDQEIAILNSNFHNRNRRKRKCNDCIHSSYESVFQRKYAFKLFTGMMMMFFQQFCGINALNANLVQVMDRSGLHLHPNIKSAISTTAQWLAVFISSFILDACGRKSIWILSATGTTIGLAMYIASMKIEIGGWFPALCVFLIMMFFGVGFGPIPWFIGYDMFPQDVRMMGQSMINLSAMISTFAIAFIHPIMSEKLGEYYVCIIYSSITFVAIIFGILCVKDPEEIDTSITVL</sequence>
<evidence type="ECO:0000256" key="1">
    <source>
        <dbReference type="ARBA" id="ARBA00004141"/>
    </source>
</evidence>
<evidence type="ECO:0000256" key="3">
    <source>
        <dbReference type="ARBA" id="ARBA00022989"/>
    </source>
</evidence>
<dbReference type="InterPro" id="IPR036259">
    <property type="entry name" value="MFS_trans_sf"/>
</dbReference>
<evidence type="ECO:0000256" key="2">
    <source>
        <dbReference type="ARBA" id="ARBA00022692"/>
    </source>
</evidence>
<dbReference type="InterPro" id="IPR005828">
    <property type="entry name" value="MFS_sugar_transport-like"/>
</dbReference>
<dbReference type="Proteomes" id="UP001470230">
    <property type="component" value="Unassembled WGS sequence"/>
</dbReference>
<dbReference type="PANTHER" id="PTHR48021:SF1">
    <property type="entry name" value="GH07001P-RELATED"/>
    <property type="match status" value="1"/>
</dbReference>
<dbReference type="PROSITE" id="PS50850">
    <property type="entry name" value="MFS"/>
    <property type="match status" value="1"/>
</dbReference>
<feature type="transmembrane region" description="Helical" evidence="5">
    <location>
        <begin position="53"/>
        <end position="76"/>
    </location>
</feature>
<comment type="subcellular location">
    <subcellularLocation>
        <location evidence="1">Membrane</location>
        <topology evidence="1">Multi-pass membrane protein</topology>
    </subcellularLocation>
</comment>
<keyword evidence="8" id="KW-1185">Reference proteome</keyword>
<feature type="domain" description="Major facilitator superfamily (MFS) profile" evidence="6">
    <location>
        <begin position="6"/>
        <end position="426"/>
    </location>
</feature>
<feature type="transmembrane region" description="Helical" evidence="5">
    <location>
        <begin position="376"/>
        <end position="394"/>
    </location>
</feature>
<evidence type="ECO:0000256" key="5">
    <source>
        <dbReference type="SAM" id="Phobius"/>
    </source>
</evidence>
<feature type="transmembrane region" description="Helical" evidence="5">
    <location>
        <begin position="168"/>
        <end position="188"/>
    </location>
</feature>
<feature type="transmembrane region" description="Helical" evidence="5">
    <location>
        <begin position="332"/>
        <end position="355"/>
    </location>
</feature>
<dbReference type="InterPro" id="IPR050549">
    <property type="entry name" value="MFS_Trehalose_Transporter"/>
</dbReference>
<gene>
    <name evidence="7" type="ORF">M9Y10_006295</name>
</gene>
<keyword evidence="4 5" id="KW-0472">Membrane</keyword>
<feature type="transmembrane region" description="Helical" evidence="5">
    <location>
        <begin position="281"/>
        <end position="301"/>
    </location>
</feature>